<dbReference type="Proteomes" id="UP000198992">
    <property type="component" value="Unassembled WGS sequence"/>
</dbReference>
<dbReference type="InterPro" id="IPR058647">
    <property type="entry name" value="BSH_CzcB-like"/>
</dbReference>
<organism evidence="8 9">
    <name type="scientific">Bradyrhizobium erythrophlei</name>
    <dbReference type="NCBI Taxonomy" id="1437360"/>
    <lineage>
        <taxon>Bacteria</taxon>
        <taxon>Pseudomonadati</taxon>
        <taxon>Pseudomonadota</taxon>
        <taxon>Alphaproteobacteria</taxon>
        <taxon>Hyphomicrobiales</taxon>
        <taxon>Nitrobacteraceae</taxon>
        <taxon>Bradyrhizobium</taxon>
    </lineage>
</organism>
<dbReference type="GO" id="GO:0046914">
    <property type="term" value="F:transition metal ion binding"/>
    <property type="evidence" value="ECO:0007669"/>
    <property type="project" value="TreeGrafter"/>
</dbReference>
<protein>
    <submittedName>
        <fullName evidence="8">Membrane fusion protein, cobalt-zinc-cadmium efflux system</fullName>
    </submittedName>
</protein>
<dbReference type="Pfam" id="PF25973">
    <property type="entry name" value="BSH_CzcB"/>
    <property type="match status" value="1"/>
</dbReference>
<feature type="transmembrane region" description="Helical" evidence="3">
    <location>
        <begin position="12"/>
        <end position="34"/>
    </location>
</feature>
<accession>A0A1H4R6G2</accession>
<dbReference type="InterPro" id="IPR058792">
    <property type="entry name" value="Beta-barrel_RND_2"/>
</dbReference>
<evidence type="ECO:0000259" key="6">
    <source>
        <dbReference type="Pfam" id="PF25973"/>
    </source>
</evidence>
<dbReference type="PANTHER" id="PTHR30097:SF4">
    <property type="entry name" value="SLR6042 PROTEIN"/>
    <property type="match status" value="1"/>
</dbReference>
<dbReference type="GO" id="GO:0016020">
    <property type="term" value="C:membrane"/>
    <property type="evidence" value="ECO:0007669"/>
    <property type="project" value="InterPro"/>
</dbReference>
<feature type="domain" description="CzcB-like C-terminal circularly permuted SH3-like" evidence="7">
    <location>
        <begin position="341"/>
        <end position="401"/>
    </location>
</feature>
<keyword evidence="3" id="KW-1133">Transmembrane helix</keyword>
<dbReference type="Gene3D" id="1.10.287.470">
    <property type="entry name" value="Helix hairpin bin"/>
    <property type="match status" value="1"/>
</dbReference>
<feature type="domain" description="CusB-like beta-barrel" evidence="5">
    <location>
        <begin position="260"/>
        <end position="331"/>
    </location>
</feature>
<proteinExistence type="inferred from homology"/>
<keyword evidence="2" id="KW-0813">Transport</keyword>
<dbReference type="SUPFAM" id="SSF111369">
    <property type="entry name" value="HlyD-like secretion proteins"/>
    <property type="match status" value="1"/>
</dbReference>
<name>A0A1H4R6G2_9BRAD</name>
<dbReference type="AlphaFoldDB" id="A0A1H4R6G2"/>
<dbReference type="Pfam" id="PF25893">
    <property type="entry name" value="HH_CzcB"/>
    <property type="match status" value="1"/>
</dbReference>
<evidence type="ECO:0000259" key="5">
    <source>
        <dbReference type="Pfam" id="PF25954"/>
    </source>
</evidence>
<dbReference type="InterPro" id="IPR058648">
    <property type="entry name" value="HH_CzcB-like"/>
</dbReference>
<dbReference type="Gene3D" id="2.40.30.170">
    <property type="match status" value="1"/>
</dbReference>
<evidence type="ECO:0000313" key="9">
    <source>
        <dbReference type="Proteomes" id="UP000198992"/>
    </source>
</evidence>
<dbReference type="NCBIfam" id="TIGR01730">
    <property type="entry name" value="RND_mfp"/>
    <property type="match status" value="1"/>
</dbReference>
<evidence type="ECO:0000259" key="7">
    <source>
        <dbReference type="Pfam" id="PF25975"/>
    </source>
</evidence>
<dbReference type="InterPro" id="IPR006143">
    <property type="entry name" value="RND_pump_MFP"/>
</dbReference>
<evidence type="ECO:0000313" key="8">
    <source>
        <dbReference type="EMBL" id="SEC27334.1"/>
    </source>
</evidence>
<evidence type="ECO:0000256" key="3">
    <source>
        <dbReference type="SAM" id="Phobius"/>
    </source>
</evidence>
<dbReference type="Pfam" id="PF25954">
    <property type="entry name" value="Beta-barrel_RND_2"/>
    <property type="match status" value="1"/>
</dbReference>
<comment type="similarity">
    <text evidence="1">Belongs to the membrane fusion protein (MFP) (TC 8.A.1) family.</text>
</comment>
<sequence>MRCGEAHMKRIVLFFAGMAAGIALIMLAAGWIGWPVKFPATTQETAVTGGPKVEATHEAPGHIELSEDQIRESGITLARAGGGMLKRHFLAPGSLIPDADHIGRVSVRVLATVTELRKRLGDVVEKGEIVAAIESREVADAKSEYLAARLTNDLQQTLYARQKTLVETRIVSENEFLRTRLTANDAQIKLDGARQKLFALGLSESEITDLPNQPPESLRTQFLRAPISGRVSERRVDLGGLIGREGQESELYVIVNLDDIWVDLAVSPEDISAVREGVSVKIRAIGTEDEASAGVIFVSPLLDRETRNARVIATLPNKDHRWKPGTFVTAEVPLSGAPSTVMVTKKAIQTIKGTPTVFVRDADGFEARSVRTGREDDDDIEIVAGLAAGETIAVQNTFTLKAEVEKDEAEHGHD</sequence>
<feature type="domain" description="CzcB-like alpha-helical hairpin" evidence="4">
    <location>
        <begin position="140"/>
        <end position="199"/>
    </location>
</feature>
<feature type="domain" description="CzcB-like barrel-sandwich hybrid" evidence="6">
    <location>
        <begin position="104"/>
        <end position="244"/>
    </location>
</feature>
<dbReference type="InterPro" id="IPR051909">
    <property type="entry name" value="MFP_Cation_Efflux"/>
</dbReference>
<keyword evidence="3" id="KW-0472">Membrane</keyword>
<dbReference type="Pfam" id="PF25975">
    <property type="entry name" value="CzcB_C"/>
    <property type="match status" value="1"/>
</dbReference>
<dbReference type="Gene3D" id="2.40.50.100">
    <property type="match status" value="1"/>
</dbReference>
<dbReference type="PANTHER" id="PTHR30097">
    <property type="entry name" value="CATION EFFLUX SYSTEM PROTEIN CUSB"/>
    <property type="match status" value="1"/>
</dbReference>
<keyword evidence="3" id="KW-0812">Transmembrane</keyword>
<dbReference type="InterPro" id="IPR058649">
    <property type="entry name" value="CzcB_C"/>
</dbReference>
<dbReference type="Gene3D" id="2.40.420.20">
    <property type="match status" value="1"/>
</dbReference>
<evidence type="ECO:0000256" key="1">
    <source>
        <dbReference type="ARBA" id="ARBA00009477"/>
    </source>
</evidence>
<dbReference type="FunFam" id="2.40.30.170:FF:000010">
    <property type="entry name" value="Efflux RND transporter periplasmic adaptor subunit"/>
    <property type="match status" value="1"/>
</dbReference>
<dbReference type="GO" id="GO:0030288">
    <property type="term" value="C:outer membrane-bounded periplasmic space"/>
    <property type="evidence" value="ECO:0007669"/>
    <property type="project" value="TreeGrafter"/>
</dbReference>
<dbReference type="GO" id="GO:0022857">
    <property type="term" value="F:transmembrane transporter activity"/>
    <property type="evidence" value="ECO:0007669"/>
    <property type="project" value="InterPro"/>
</dbReference>
<evidence type="ECO:0000256" key="2">
    <source>
        <dbReference type="ARBA" id="ARBA00022448"/>
    </source>
</evidence>
<dbReference type="GO" id="GO:0015679">
    <property type="term" value="P:plasma membrane copper ion transport"/>
    <property type="evidence" value="ECO:0007669"/>
    <property type="project" value="TreeGrafter"/>
</dbReference>
<gene>
    <name evidence="8" type="ORF">SAMN05444164_1438</name>
</gene>
<dbReference type="EMBL" id="FNTH01000001">
    <property type="protein sequence ID" value="SEC27334.1"/>
    <property type="molecule type" value="Genomic_DNA"/>
</dbReference>
<reference evidence="8 9" key="1">
    <citation type="submission" date="2016-10" db="EMBL/GenBank/DDBJ databases">
        <authorList>
            <person name="de Groot N.N."/>
        </authorList>
    </citation>
    <scope>NUCLEOTIDE SEQUENCE [LARGE SCALE GENOMIC DNA]</scope>
    <source>
        <strain evidence="8 9">MT12</strain>
    </source>
</reference>
<dbReference type="GO" id="GO:0060003">
    <property type="term" value="P:copper ion export"/>
    <property type="evidence" value="ECO:0007669"/>
    <property type="project" value="TreeGrafter"/>
</dbReference>
<evidence type="ECO:0000259" key="4">
    <source>
        <dbReference type="Pfam" id="PF25893"/>
    </source>
</evidence>